<dbReference type="RefSeq" id="WP_068960746.1">
    <property type="nucleotide sequence ID" value="NZ_CAJTAP010000012.1"/>
</dbReference>
<dbReference type="GO" id="GO:0005737">
    <property type="term" value="C:cytoplasm"/>
    <property type="evidence" value="ECO:0007669"/>
    <property type="project" value="UniProtKB-SubCell"/>
</dbReference>
<dbReference type="SUPFAM" id="SSF81301">
    <property type="entry name" value="Nucleotidyltransferase"/>
    <property type="match status" value="1"/>
</dbReference>
<comment type="subcellular location">
    <subcellularLocation>
        <location evidence="2">Cytoplasm</location>
    </subcellularLocation>
</comment>
<proteinExistence type="inferred from homology"/>
<dbReference type="EMBL" id="SRYD01000068">
    <property type="protein sequence ID" value="TGY69811.1"/>
    <property type="molecule type" value="Genomic_DNA"/>
</dbReference>
<dbReference type="AlphaFoldDB" id="A0A1B1S9F2"/>
<gene>
    <name evidence="2 4" type="primary">rsfS</name>
    <name evidence="3" type="ORF">A4V02_06585</name>
    <name evidence="4" type="ORF">E5333_13445</name>
</gene>
<dbReference type="GO" id="GO:0090071">
    <property type="term" value="P:negative regulation of ribosome biogenesis"/>
    <property type="evidence" value="ECO:0007669"/>
    <property type="project" value="UniProtKB-UniRule"/>
</dbReference>
<dbReference type="PANTHER" id="PTHR21043">
    <property type="entry name" value="IOJAP SUPERFAMILY ORTHOLOG"/>
    <property type="match status" value="1"/>
</dbReference>
<dbReference type="InterPro" id="IPR043519">
    <property type="entry name" value="NT_sf"/>
</dbReference>
<dbReference type="Gene3D" id="3.30.460.10">
    <property type="entry name" value="Beta Polymerase, domain 2"/>
    <property type="match status" value="1"/>
</dbReference>
<evidence type="ECO:0000256" key="1">
    <source>
        <dbReference type="ARBA" id="ARBA00010574"/>
    </source>
</evidence>
<evidence type="ECO:0000313" key="4">
    <source>
        <dbReference type="EMBL" id="TGY69811.1"/>
    </source>
</evidence>
<dbReference type="Pfam" id="PF02410">
    <property type="entry name" value="RsfS"/>
    <property type="match status" value="1"/>
</dbReference>
<keyword evidence="2" id="KW-0963">Cytoplasm</keyword>
<dbReference type="HAMAP" id="MF_01477">
    <property type="entry name" value="Iojap_RsfS"/>
    <property type="match status" value="1"/>
</dbReference>
<dbReference type="STRING" id="1796646.A4V02_06585"/>
<comment type="subunit">
    <text evidence="2">Interacts with ribosomal protein uL14 (rplN).</text>
</comment>
<dbReference type="EMBL" id="CP015402">
    <property type="protein sequence ID" value="ANU63419.1"/>
    <property type="molecule type" value="Genomic_DNA"/>
</dbReference>
<comment type="function">
    <text evidence="2">Functions as a ribosomal silencing factor. Interacts with ribosomal protein uL14 (rplN), blocking formation of intersubunit bridge B8. Prevents association of the 30S and 50S ribosomal subunits and the formation of functional ribosomes, thus repressing translation.</text>
</comment>
<accession>A0A1B1S9F2</accession>
<reference evidence="3" key="2">
    <citation type="submission" date="2017-04" db="EMBL/GenBank/DDBJ databases">
        <title>Complete Genome Sequences of Twelve Strains of a Stable Defined Moderately Diverse Mouse Microbiota 2 (sDMDMm2).</title>
        <authorList>
            <person name="Uchimura Y."/>
            <person name="Wyss M."/>
            <person name="Brugiroux S."/>
            <person name="Limenitakis J.P."/>
            <person name="Stecher B."/>
            <person name="McCoy K.D."/>
            <person name="Macpherson A.J."/>
        </authorList>
    </citation>
    <scope>NUCLEOTIDE SEQUENCE</scope>
    <source>
        <strain evidence="3">YL27</strain>
    </source>
</reference>
<dbReference type="GeneID" id="65536518"/>
<dbReference type="InterPro" id="IPR004394">
    <property type="entry name" value="Iojap/RsfS/C7orf30"/>
</dbReference>
<reference evidence="4 6" key="3">
    <citation type="submission" date="2019-04" db="EMBL/GenBank/DDBJ databases">
        <title>Microbes associate with the intestines of laboratory mice.</title>
        <authorList>
            <person name="Navarre W."/>
            <person name="Wong E."/>
            <person name="Huang K."/>
            <person name="Tropini C."/>
            <person name="Ng K."/>
            <person name="Yu B."/>
        </authorList>
    </citation>
    <scope>NUCLEOTIDE SEQUENCE [LARGE SCALE GENOMIC DNA]</scope>
    <source>
        <strain evidence="4 6">NM06_A21</strain>
    </source>
</reference>
<reference evidence="5" key="1">
    <citation type="submission" date="2016-04" db="EMBL/GenBank/DDBJ databases">
        <title>Complete Genome Sequences of Twelve Strains of a Stable Defined Moderately Diverse Mouse Microbiota 2 (sDMDMm2).</title>
        <authorList>
            <person name="Uchimura Y."/>
            <person name="Wyss M."/>
            <person name="Brugiroux S."/>
            <person name="Limenitakis J.P."/>
            <person name="Stecher B."/>
            <person name="McCoy K.D."/>
            <person name="Macpherson A.J."/>
        </authorList>
    </citation>
    <scope>NUCLEOTIDE SEQUENCE [LARGE SCALE GENOMIC DNA]</scope>
    <source>
        <strain evidence="5">YL27</strain>
    </source>
</reference>
<dbReference type="KEGG" id="pary:A4V02_06585"/>
<accession>A0A1Z2XJ97</accession>
<evidence type="ECO:0000256" key="2">
    <source>
        <dbReference type="HAMAP-Rule" id="MF_01477"/>
    </source>
</evidence>
<dbReference type="GO" id="GO:0042256">
    <property type="term" value="P:cytosolic ribosome assembly"/>
    <property type="evidence" value="ECO:0007669"/>
    <property type="project" value="UniProtKB-UniRule"/>
</dbReference>
<comment type="similarity">
    <text evidence="1 2">Belongs to the Iojap/RsfS family.</text>
</comment>
<name>A0A1B1S9F2_9BACT</name>
<organism evidence="3 5">
    <name type="scientific">Muribaculum intestinale</name>
    <dbReference type="NCBI Taxonomy" id="1796646"/>
    <lineage>
        <taxon>Bacteria</taxon>
        <taxon>Pseudomonadati</taxon>
        <taxon>Bacteroidota</taxon>
        <taxon>Bacteroidia</taxon>
        <taxon>Bacteroidales</taxon>
        <taxon>Muribaculaceae</taxon>
        <taxon>Muribaculum</taxon>
    </lineage>
</organism>
<dbReference type="PANTHER" id="PTHR21043:SF0">
    <property type="entry name" value="MITOCHONDRIAL ASSEMBLY OF RIBOSOMAL LARGE SUBUNIT PROTEIN 1"/>
    <property type="match status" value="1"/>
</dbReference>
<protein>
    <recommendedName>
        <fullName evidence="2">Ribosomal silencing factor RsfS</fullName>
    </recommendedName>
</protein>
<evidence type="ECO:0000313" key="6">
    <source>
        <dbReference type="Proteomes" id="UP000306630"/>
    </source>
</evidence>
<dbReference type="OrthoDB" id="9793681at2"/>
<sequence>MTHKSEIIKLIIEGIQERKGKKIAVVDLSHIEGSAANTFIICQGSSPTQVDAIADSVREYVQEHCGAKPYNYDGYQNSQWIVIDYGDVFVHIFLPDVREHYNLEELWSDAPITEIPDLD</sequence>
<dbReference type="Proteomes" id="UP000186351">
    <property type="component" value="Chromosome"/>
</dbReference>
<evidence type="ECO:0000313" key="3">
    <source>
        <dbReference type="EMBL" id="ANU63419.1"/>
    </source>
</evidence>
<keyword evidence="5" id="KW-1185">Reference proteome</keyword>
<evidence type="ECO:0000313" key="5">
    <source>
        <dbReference type="Proteomes" id="UP000186351"/>
    </source>
</evidence>
<keyword evidence="2" id="KW-0810">Translation regulation</keyword>
<dbReference type="GO" id="GO:0043023">
    <property type="term" value="F:ribosomal large subunit binding"/>
    <property type="evidence" value="ECO:0007669"/>
    <property type="project" value="TreeGrafter"/>
</dbReference>
<dbReference type="Proteomes" id="UP000306630">
    <property type="component" value="Unassembled WGS sequence"/>
</dbReference>
<dbReference type="NCBIfam" id="TIGR00090">
    <property type="entry name" value="rsfS_iojap_ybeB"/>
    <property type="match status" value="1"/>
</dbReference>
<dbReference type="GO" id="GO:0017148">
    <property type="term" value="P:negative regulation of translation"/>
    <property type="evidence" value="ECO:0007669"/>
    <property type="project" value="UniProtKB-UniRule"/>
</dbReference>
<keyword evidence="2" id="KW-0678">Repressor</keyword>